<proteinExistence type="inferred from homology"/>
<dbReference type="InterPro" id="IPR018357">
    <property type="entry name" value="Hexapep_transf_CS"/>
</dbReference>
<dbReference type="SUPFAM" id="SSF51161">
    <property type="entry name" value="Trimeric LpxA-like enzymes"/>
    <property type="match status" value="1"/>
</dbReference>
<dbReference type="InterPro" id="IPR024688">
    <property type="entry name" value="Mac_dom"/>
</dbReference>
<feature type="domain" description="Maltose/galactoside acetyltransferase" evidence="6">
    <location>
        <begin position="4"/>
        <end position="59"/>
    </location>
</feature>
<comment type="similarity">
    <text evidence="1 5">Belongs to the transferase hexapeptide repeat family.</text>
</comment>
<evidence type="ECO:0000256" key="3">
    <source>
        <dbReference type="ARBA" id="ARBA00022737"/>
    </source>
</evidence>
<evidence type="ECO:0000313" key="8">
    <source>
        <dbReference type="Proteomes" id="UP001162090"/>
    </source>
</evidence>
<reference evidence="7" key="1">
    <citation type="submission" date="2022-10" db="EMBL/GenBank/DDBJ databases">
        <authorList>
            <person name="Byrne P K."/>
        </authorList>
    </citation>
    <scope>NUCLEOTIDE SEQUENCE</scope>
    <source>
        <strain evidence="7">CBS7001</strain>
    </source>
</reference>
<dbReference type="CDD" id="cd03357">
    <property type="entry name" value="LbH_MAT_GAT"/>
    <property type="match status" value="1"/>
</dbReference>
<gene>
    <name evidence="7" type="primary">SUVC16G0060</name>
    <name evidence="7" type="ORF">SUVC_16G0060</name>
</gene>
<keyword evidence="3" id="KW-0677">Repeat</keyword>
<dbReference type="InterPro" id="IPR001451">
    <property type="entry name" value="Hexapep"/>
</dbReference>
<evidence type="ECO:0000256" key="1">
    <source>
        <dbReference type="ARBA" id="ARBA00007274"/>
    </source>
</evidence>
<dbReference type="Pfam" id="PF12464">
    <property type="entry name" value="Mac"/>
    <property type="match status" value="1"/>
</dbReference>
<evidence type="ECO:0000259" key="6">
    <source>
        <dbReference type="SMART" id="SM01266"/>
    </source>
</evidence>
<dbReference type="SMART" id="SM01266">
    <property type="entry name" value="Mac"/>
    <property type="match status" value="1"/>
</dbReference>
<sequence>MGVLENIVPGELYDANYDPDIIKLRKEAKIKLHKYNTLSPVEETEKNKVIKDLLGSCGESFIIEPPFFCDYGSNIHIGNNFYSNHNLVILDGAKVLIGDNVCIAPNVGIYTAGHPIDVDRRVQGLEYAIPVTIGDNVWIGGGVTVIPGVNIGKNSVIAAGSVVIRDIPEGVVAAGNPCRVIRKITESDRKITNFKKK</sequence>
<keyword evidence="2 5" id="KW-0808">Transferase</keyword>
<dbReference type="PANTHER" id="PTHR43017:SF1">
    <property type="entry name" value="ACETYLTRANSFERASE YJL218W-RELATED"/>
    <property type="match status" value="1"/>
</dbReference>
<dbReference type="AlphaFoldDB" id="A0AA35NKZ0"/>
<dbReference type="Gene3D" id="2.160.10.10">
    <property type="entry name" value="Hexapeptide repeat proteins"/>
    <property type="match status" value="1"/>
</dbReference>
<organism evidence="7 8">
    <name type="scientific">Saccharomyces uvarum</name>
    <name type="common">Yeast</name>
    <name type="synonym">Saccharomyces bayanus var. uvarum</name>
    <dbReference type="NCBI Taxonomy" id="230603"/>
    <lineage>
        <taxon>Eukaryota</taxon>
        <taxon>Fungi</taxon>
        <taxon>Dikarya</taxon>
        <taxon>Ascomycota</taxon>
        <taxon>Saccharomycotina</taxon>
        <taxon>Saccharomycetes</taxon>
        <taxon>Saccharomycetales</taxon>
        <taxon>Saccharomycetaceae</taxon>
        <taxon>Saccharomyces</taxon>
    </lineage>
</organism>
<evidence type="ECO:0000256" key="2">
    <source>
        <dbReference type="ARBA" id="ARBA00022679"/>
    </source>
</evidence>
<dbReference type="EC" id="2.3.1.-" evidence="5"/>
<dbReference type="PROSITE" id="PS00101">
    <property type="entry name" value="HEXAPEP_TRANSFERASES"/>
    <property type="match status" value="1"/>
</dbReference>
<evidence type="ECO:0000256" key="4">
    <source>
        <dbReference type="ARBA" id="ARBA00023315"/>
    </source>
</evidence>
<dbReference type="InterPro" id="IPR039369">
    <property type="entry name" value="LacA-like"/>
</dbReference>
<accession>A0AA35NKZ0</accession>
<dbReference type="GO" id="GO:0008870">
    <property type="term" value="F:galactoside O-acetyltransferase activity"/>
    <property type="evidence" value="ECO:0007669"/>
    <property type="project" value="TreeGrafter"/>
</dbReference>
<dbReference type="PANTHER" id="PTHR43017">
    <property type="entry name" value="GALACTOSIDE O-ACETYLTRANSFERASE"/>
    <property type="match status" value="1"/>
</dbReference>
<name>A0AA35NKZ0_SACUV</name>
<evidence type="ECO:0000313" key="7">
    <source>
        <dbReference type="EMBL" id="CAI4052450.1"/>
    </source>
</evidence>
<dbReference type="Pfam" id="PF00132">
    <property type="entry name" value="Hexapep"/>
    <property type="match status" value="1"/>
</dbReference>
<keyword evidence="4 5" id="KW-0012">Acyltransferase</keyword>
<dbReference type="FunFam" id="2.160.10.10:FF:000008">
    <property type="entry name" value="Maltose O-acetyltransferase"/>
    <property type="match status" value="1"/>
</dbReference>
<dbReference type="InterPro" id="IPR011004">
    <property type="entry name" value="Trimer_LpxA-like_sf"/>
</dbReference>
<protein>
    <recommendedName>
        <fullName evidence="5">Acetyltransferase</fullName>
        <ecNumber evidence="5">2.3.1.-</ecNumber>
    </recommendedName>
</protein>
<dbReference type="EMBL" id="OX365927">
    <property type="protein sequence ID" value="CAI4052450.1"/>
    <property type="molecule type" value="Genomic_DNA"/>
</dbReference>
<evidence type="ECO:0000256" key="5">
    <source>
        <dbReference type="RuleBase" id="RU367021"/>
    </source>
</evidence>
<dbReference type="Proteomes" id="UP001162090">
    <property type="component" value="Chromosome 16"/>
</dbReference>